<organism evidence="1 2">
    <name type="scientific">Ruminococcus bicirculans</name>
    <name type="common">ex Wegman et al. 2014</name>
    <dbReference type="NCBI Taxonomy" id="1160721"/>
    <lineage>
        <taxon>Bacteria</taxon>
        <taxon>Bacillati</taxon>
        <taxon>Bacillota</taxon>
        <taxon>Clostridia</taxon>
        <taxon>Eubacteriales</taxon>
        <taxon>Oscillospiraceae</taxon>
        <taxon>Ruminococcus</taxon>
    </lineage>
</organism>
<gene>
    <name evidence="1" type="ORF">PNW00_02060</name>
</gene>
<reference evidence="1" key="1">
    <citation type="submission" date="2023-01" db="EMBL/GenBank/DDBJ databases">
        <title>Human gut microbiome strain richness.</title>
        <authorList>
            <person name="Chen-Liaw A."/>
        </authorList>
    </citation>
    <scope>NUCLEOTIDE SEQUENCE</scope>
    <source>
        <strain evidence="1">D43st1_D9_D43t1_170807</strain>
    </source>
</reference>
<dbReference type="EMBL" id="JAQMLU010000002">
    <property type="protein sequence ID" value="MDB8749228.1"/>
    <property type="molecule type" value="Genomic_DNA"/>
</dbReference>
<dbReference type="RefSeq" id="WP_117957783.1">
    <property type="nucleotide sequence ID" value="NZ_JADMWL010000002.1"/>
</dbReference>
<dbReference type="Proteomes" id="UP001213042">
    <property type="component" value="Unassembled WGS sequence"/>
</dbReference>
<evidence type="ECO:0000313" key="2">
    <source>
        <dbReference type="Proteomes" id="UP001213042"/>
    </source>
</evidence>
<sequence length="249" mass="27591">MALQIYNAGIKTNTKYLTPELAYFLGGIYAANESVIANGKRYWAAPVRYNPQYSTQTQTTEHFDNVCVISSKADGYTVMKDNIKGTPLDSGKNRLPGFSTFFEATSLIDLVTEIPNLKTVLLSSDNNVKKAFVLGVIDGRGTPDISISKGIIRYLSLDCPNDDIGDFLHEAFKSIGLLCNYNTARDRLEGGAPRKAQLRIKNVEDYMRRIGYISPAKFNNMKAVYMSKYGSAHESSGSAFMSGLKYLTR</sequence>
<comment type="caution">
    <text evidence="1">The sequence shown here is derived from an EMBL/GenBank/DDBJ whole genome shotgun (WGS) entry which is preliminary data.</text>
</comment>
<accession>A0AAW6EE84</accession>
<evidence type="ECO:0008006" key="3">
    <source>
        <dbReference type="Google" id="ProtNLM"/>
    </source>
</evidence>
<dbReference type="AlphaFoldDB" id="A0AAW6EE84"/>
<name>A0AAW6EE84_9FIRM</name>
<protein>
    <recommendedName>
        <fullName evidence="3">DOD-type homing endonuclease domain-containing protein</fullName>
    </recommendedName>
</protein>
<evidence type="ECO:0000313" key="1">
    <source>
        <dbReference type="EMBL" id="MDB8749228.1"/>
    </source>
</evidence>
<proteinExistence type="predicted"/>